<keyword evidence="1" id="KW-0472">Membrane</keyword>
<keyword evidence="1" id="KW-0812">Transmembrane</keyword>
<keyword evidence="3" id="KW-1185">Reference proteome</keyword>
<dbReference type="PIRSF" id="PIRSF038991">
    <property type="entry name" value="Protein_AbrB"/>
    <property type="match status" value="1"/>
</dbReference>
<dbReference type="InterPro" id="IPR017516">
    <property type="entry name" value="AbrB_dup"/>
</dbReference>
<dbReference type="Pfam" id="PF05145">
    <property type="entry name" value="AbrB"/>
    <property type="match status" value="1"/>
</dbReference>
<name>A0A2P8H970_9BACI</name>
<feature type="transmembrane region" description="Helical" evidence="1">
    <location>
        <begin position="6"/>
        <end position="38"/>
    </location>
</feature>
<feature type="transmembrane region" description="Helical" evidence="1">
    <location>
        <begin position="79"/>
        <end position="101"/>
    </location>
</feature>
<dbReference type="PANTHER" id="PTHR38457">
    <property type="entry name" value="REGULATOR ABRB-RELATED"/>
    <property type="match status" value="1"/>
</dbReference>
<feature type="transmembrane region" description="Helical" evidence="1">
    <location>
        <begin position="262"/>
        <end position="280"/>
    </location>
</feature>
<dbReference type="PANTHER" id="PTHR38457:SF1">
    <property type="entry name" value="REGULATOR ABRB-RELATED"/>
    <property type="match status" value="1"/>
</dbReference>
<dbReference type="EMBL" id="PYAV01000013">
    <property type="protein sequence ID" value="PSL42777.1"/>
    <property type="molecule type" value="Genomic_DNA"/>
</dbReference>
<protein>
    <recommendedName>
        <fullName evidence="4">AbrB family transcriptional regulator</fullName>
    </recommendedName>
</protein>
<evidence type="ECO:0000256" key="1">
    <source>
        <dbReference type="SAM" id="Phobius"/>
    </source>
</evidence>
<evidence type="ECO:0000313" key="2">
    <source>
        <dbReference type="EMBL" id="PSL42777.1"/>
    </source>
</evidence>
<proteinExistence type="predicted"/>
<sequence>MGQKFIFLALAISAGGLLNLFGMPAGWLLGAIMTGIIWGLTRERLIFEGWPFKTALAFVGTNIGLLMEQELFAVIGAYFAPLLLVIAMTIAMGLGLGVLLYRWTELDRRTAFFCCVPGGASEVISVSGEYGADQRIVAAFHTTRITLFVLTIPLLVGLFSTASETTQSMPETALTLTHFWLFPFIIAAALFLQRVIKLPAGGLLFAIILGFIFGEFIVQPTDAPAYLGGLGQALIGAMVGVRFERQTLGQLKRIGKASAGVLGLYFGASWFIGGTFWLLTDLSYMLSVLSTVPAGAAEMAATAFALSLQPSLVTSLHIIRVIVLFLLLPFLIKRIKNVPDG</sequence>
<dbReference type="AlphaFoldDB" id="A0A2P8H970"/>
<comment type="caution">
    <text evidence="2">The sequence shown here is derived from an EMBL/GenBank/DDBJ whole genome shotgun (WGS) entry which is preliminary data.</text>
</comment>
<dbReference type="GO" id="GO:0016020">
    <property type="term" value="C:membrane"/>
    <property type="evidence" value="ECO:0007669"/>
    <property type="project" value="InterPro"/>
</dbReference>
<dbReference type="GO" id="GO:0010468">
    <property type="term" value="P:regulation of gene expression"/>
    <property type="evidence" value="ECO:0007669"/>
    <property type="project" value="InterPro"/>
</dbReference>
<dbReference type="InterPro" id="IPR007820">
    <property type="entry name" value="AbrB_fam"/>
</dbReference>
<organism evidence="2 3">
    <name type="scientific">Salsuginibacillus halophilus</name>
    <dbReference type="NCBI Taxonomy" id="517424"/>
    <lineage>
        <taxon>Bacteria</taxon>
        <taxon>Bacillati</taxon>
        <taxon>Bacillota</taxon>
        <taxon>Bacilli</taxon>
        <taxon>Bacillales</taxon>
        <taxon>Bacillaceae</taxon>
        <taxon>Salsuginibacillus</taxon>
    </lineage>
</organism>
<dbReference type="NCBIfam" id="TIGR03082">
    <property type="entry name" value="Gneg_AbrB_dup"/>
    <property type="match status" value="1"/>
</dbReference>
<gene>
    <name evidence="2" type="ORF">B0H94_11363</name>
</gene>
<evidence type="ECO:0000313" key="3">
    <source>
        <dbReference type="Proteomes" id="UP000242310"/>
    </source>
</evidence>
<dbReference type="Proteomes" id="UP000242310">
    <property type="component" value="Unassembled WGS sequence"/>
</dbReference>
<reference evidence="2 3" key="1">
    <citation type="submission" date="2018-03" db="EMBL/GenBank/DDBJ databases">
        <title>Genomic Encyclopedia of Type Strains, Phase III (KMG-III): the genomes of soil and plant-associated and newly described type strains.</title>
        <authorList>
            <person name="Whitman W."/>
        </authorList>
    </citation>
    <scope>NUCLEOTIDE SEQUENCE [LARGE SCALE GENOMIC DNA]</scope>
    <source>
        <strain evidence="2 3">CGMCC 1.07653</strain>
    </source>
</reference>
<feature type="transmembrane region" description="Helical" evidence="1">
    <location>
        <begin position="50"/>
        <end position="67"/>
    </location>
</feature>
<feature type="transmembrane region" description="Helical" evidence="1">
    <location>
        <begin position="312"/>
        <end position="332"/>
    </location>
</feature>
<evidence type="ECO:0008006" key="4">
    <source>
        <dbReference type="Google" id="ProtNLM"/>
    </source>
</evidence>
<keyword evidence="1" id="KW-1133">Transmembrane helix</keyword>
<accession>A0A2P8H970</accession>
<feature type="transmembrane region" description="Helical" evidence="1">
    <location>
        <begin position="174"/>
        <end position="192"/>
    </location>
</feature>
<feature type="transmembrane region" description="Helical" evidence="1">
    <location>
        <begin position="145"/>
        <end position="162"/>
    </location>
</feature>
<feature type="transmembrane region" description="Helical" evidence="1">
    <location>
        <begin position="223"/>
        <end position="241"/>
    </location>
</feature>
<dbReference type="RefSeq" id="WP_181315399.1">
    <property type="nucleotide sequence ID" value="NZ_PYAV01000013.1"/>
</dbReference>
<feature type="transmembrane region" description="Helical" evidence="1">
    <location>
        <begin position="199"/>
        <end position="217"/>
    </location>
</feature>